<proteinExistence type="predicted"/>
<protein>
    <submittedName>
        <fullName evidence="1">Uncharacterized protein</fullName>
    </submittedName>
</protein>
<name>A0A194QB15_PAPXU</name>
<dbReference type="AlphaFoldDB" id="A0A194QB15"/>
<dbReference type="Proteomes" id="UP000053268">
    <property type="component" value="Unassembled WGS sequence"/>
</dbReference>
<keyword evidence="2" id="KW-1185">Reference proteome</keyword>
<gene>
    <name evidence="1" type="ORF">RR46_09860</name>
</gene>
<reference evidence="1 2" key="1">
    <citation type="journal article" date="2015" name="Nat. Commun.">
        <title>Outbred genome sequencing and CRISPR/Cas9 gene editing in butterflies.</title>
        <authorList>
            <person name="Li X."/>
            <person name="Fan D."/>
            <person name="Zhang W."/>
            <person name="Liu G."/>
            <person name="Zhang L."/>
            <person name="Zhao L."/>
            <person name="Fang X."/>
            <person name="Chen L."/>
            <person name="Dong Y."/>
            <person name="Chen Y."/>
            <person name="Ding Y."/>
            <person name="Zhao R."/>
            <person name="Feng M."/>
            <person name="Zhu Y."/>
            <person name="Feng Y."/>
            <person name="Jiang X."/>
            <person name="Zhu D."/>
            <person name="Xiang H."/>
            <person name="Feng X."/>
            <person name="Li S."/>
            <person name="Wang J."/>
            <person name="Zhang G."/>
            <person name="Kronforst M.R."/>
            <person name="Wang W."/>
        </authorList>
    </citation>
    <scope>NUCLEOTIDE SEQUENCE [LARGE SCALE GENOMIC DNA]</scope>
    <source>
        <strain evidence="1">Ya'a_city_454_Px</strain>
        <tissue evidence="1">Whole body</tissue>
    </source>
</reference>
<organism evidence="1 2">
    <name type="scientific">Papilio xuthus</name>
    <name type="common">Asian swallowtail butterfly</name>
    <dbReference type="NCBI Taxonomy" id="66420"/>
    <lineage>
        <taxon>Eukaryota</taxon>
        <taxon>Metazoa</taxon>
        <taxon>Ecdysozoa</taxon>
        <taxon>Arthropoda</taxon>
        <taxon>Hexapoda</taxon>
        <taxon>Insecta</taxon>
        <taxon>Pterygota</taxon>
        <taxon>Neoptera</taxon>
        <taxon>Endopterygota</taxon>
        <taxon>Lepidoptera</taxon>
        <taxon>Glossata</taxon>
        <taxon>Ditrysia</taxon>
        <taxon>Papilionoidea</taxon>
        <taxon>Papilionidae</taxon>
        <taxon>Papilioninae</taxon>
        <taxon>Papilio</taxon>
    </lineage>
</organism>
<sequence length="91" mass="10117">MRGHEAWVRGVVDIQLHVIMKKLPNAASNIVVFFFNQKELENFESSMNVCLNHALPQPASRGIACGLHGPKTRVTDPHTYIIALIALSQPQ</sequence>
<dbReference type="EMBL" id="KQ459232">
    <property type="protein sequence ID" value="KPJ02657.1"/>
    <property type="molecule type" value="Genomic_DNA"/>
</dbReference>
<accession>A0A194QB15</accession>
<evidence type="ECO:0000313" key="2">
    <source>
        <dbReference type="Proteomes" id="UP000053268"/>
    </source>
</evidence>
<evidence type="ECO:0000313" key="1">
    <source>
        <dbReference type="EMBL" id="KPJ02657.1"/>
    </source>
</evidence>